<keyword evidence="1" id="KW-1133">Transmembrane helix</keyword>
<dbReference type="PANTHER" id="PTHR33133">
    <property type="entry name" value="OS08G0107100 PROTEIN-RELATED"/>
    <property type="match status" value="1"/>
</dbReference>
<feature type="transmembrane region" description="Helical" evidence="1">
    <location>
        <begin position="129"/>
        <end position="150"/>
    </location>
</feature>
<feature type="transmembrane region" description="Helical" evidence="1">
    <location>
        <begin position="90"/>
        <end position="123"/>
    </location>
</feature>
<feature type="transmembrane region" description="Helical" evidence="1">
    <location>
        <begin position="7"/>
        <end position="32"/>
    </location>
</feature>
<keyword evidence="3" id="KW-1185">Reference proteome</keyword>
<evidence type="ECO:0000313" key="3">
    <source>
        <dbReference type="Proteomes" id="UP000886595"/>
    </source>
</evidence>
<proteinExistence type="predicted"/>
<gene>
    <name evidence="2" type="ORF">Bca52824_016523</name>
</gene>
<protein>
    <recommendedName>
        <fullName evidence="4">Transmembrane protein</fullName>
    </recommendedName>
</protein>
<dbReference type="AlphaFoldDB" id="A0A8X7W6M0"/>
<evidence type="ECO:0008006" key="4">
    <source>
        <dbReference type="Google" id="ProtNLM"/>
    </source>
</evidence>
<dbReference type="PANTHER" id="PTHR33133:SF7">
    <property type="entry name" value="F26K24.10 PROTEIN-RELATED"/>
    <property type="match status" value="1"/>
</dbReference>
<organism evidence="2 3">
    <name type="scientific">Brassica carinata</name>
    <name type="common">Ethiopian mustard</name>
    <name type="synonym">Abyssinian cabbage</name>
    <dbReference type="NCBI Taxonomy" id="52824"/>
    <lineage>
        <taxon>Eukaryota</taxon>
        <taxon>Viridiplantae</taxon>
        <taxon>Streptophyta</taxon>
        <taxon>Embryophyta</taxon>
        <taxon>Tracheophyta</taxon>
        <taxon>Spermatophyta</taxon>
        <taxon>Magnoliopsida</taxon>
        <taxon>eudicotyledons</taxon>
        <taxon>Gunneridae</taxon>
        <taxon>Pentapetalae</taxon>
        <taxon>rosids</taxon>
        <taxon>malvids</taxon>
        <taxon>Brassicales</taxon>
        <taxon>Brassicaceae</taxon>
        <taxon>Brassiceae</taxon>
        <taxon>Brassica</taxon>
    </lineage>
</organism>
<name>A0A8X7W6M0_BRACI</name>
<dbReference type="OrthoDB" id="1934322at2759"/>
<dbReference type="EMBL" id="JAAMPC010000003">
    <property type="protein sequence ID" value="KAG2323310.1"/>
    <property type="molecule type" value="Genomic_DNA"/>
</dbReference>
<keyword evidence="1" id="KW-0472">Membrane</keyword>
<reference evidence="2 3" key="1">
    <citation type="submission" date="2020-02" db="EMBL/GenBank/DDBJ databases">
        <authorList>
            <person name="Ma Q."/>
            <person name="Huang Y."/>
            <person name="Song X."/>
            <person name="Pei D."/>
        </authorList>
    </citation>
    <scope>NUCLEOTIDE SEQUENCE [LARGE SCALE GENOMIC DNA]</scope>
    <source>
        <strain evidence="2">Sxm20200214</strain>
        <tissue evidence="2">Leaf</tissue>
    </source>
</reference>
<evidence type="ECO:0000256" key="1">
    <source>
        <dbReference type="SAM" id="Phobius"/>
    </source>
</evidence>
<feature type="transmembrane region" description="Helical" evidence="1">
    <location>
        <begin position="55"/>
        <end position="78"/>
    </location>
</feature>
<feature type="transmembrane region" description="Helical" evidence="1">
    <location>
        <begin position="198"/>
        <end position="223"/>
    </location>
</feature>
<keyword evidence="1" id="KW-0812">Transmembrane</keyword>
<comment type="caution">
    <text evidence="2">The sequence shown here is derived from an EMBL/GenBank/DDBJ whole genome shotgun (WGS) entry which is preliminary data.</text>
</comment>
<accession>A0A8X7W6M0</accession>
<sequence>MATLSAVVIFIFVAIVMKLYISWIIVWAVVVVESSWGLTLLLKRSKILVKGIESVYLSMIAVFSIAQSSMVWISTVAASAQIDDDVQNGGILLTIAFFVVQIVITSALLTALSAVVIFIFVAIVMKLYLSWIIVWAVVVVESSWGLTLLLERSKILVKGIESVYLSMIAVFSIAQSSMVWISTVAASAQIDDDVQNGGILLTIAFFVVQIVITSALLTGLMLYNLSCSRRACLGDS</sequence>
<evidence type="ECO:0000313" key="2">
    <source>
        <dbReference type="EMBL" id="KAG2323310.1"/>
    </source>
</evidence>
<feature type="transmembrane region" description="Helical" evidence="1">
    <location>
        <begin position="162"/>
        <end position="186"/>
    </location>
</feature>
<dbReference type="Proteomes" id="UP000886595">
    <property type="component" value="Unassembled WGS sequence"/>
</dbReference>